<dbReference type="InParanoid" id="T1HGV8"/>
<dbReference type="Pfam" id="PF00069">
    <property type="entry name" value="Pkinase"/>
    <property type="match status" value="1"/>
</dbReference>
<dbReference type="GO" id="GO:0000226">
    <property type="term" value="P:microtubule cytoskeleton organization"/>
    <property type="evidence" value="ECO:0007669"/>
    <property type="project" value="TreeGrafter"/>
</dbReference>
<proteinExistence type="inferred from homology"/>
<dbReference type="eggNOG" id="KOG0583">
    <property type="taxonomic scope" value="Eukaryota"/>
</dbReference>
<feature type="domain" description="Protein kinase" evidence="7">
    <location>
        <begin position="12"/>
        <end position="275"/>
    </location>
</feature>
<keyword evidence="3 6" id="KW-0547">Nucleotide-binding</keyword>
<sequence>RSEHNLLTNKGIQLIELIGQGSYSKVYLCKKFDRSLEPAKAPVIAMKIVDTSKTSPEYINKFLPRELSIILKIRHPHIIRLYLLFQRKSKFYICMRYAERGDLLEYVLASGLITENRARFWASQLAKAIEYLHTMNIAHRDIKTENILITEHFNVKLCDFGFSRYFGNEEMSSTFCGSVSYSPPEVLQTKPYDVRKSDMWSLGVVIFVMLVKRLPFIETDNPKALLIEQLKKSYVVPPKMDQVLSLNCKKVIKHLLEPIPLKRWCIEELISSQWLAMDFRFVYEYIIENSI</sequence>
<evidence type="ECO:0000256" key="3">
    <source>
        <dbReference type="ARBA" id="ARBA00022741"/>
    </source>
</evidence>
<dbReference type="SUPFAM" id="SSF56112">
    <property type="entry name" value="Protein kinase-like (PK-like)"/>
    <property type="match status" value="1"/>
</dbReference>
<dbReference type="Gene3D" id="1.10.510.10">
    <property type="entry name" value="Transferase(Phosphotransferase) domain 1"/>
    <property type="match status" value="1"/>
</dbReference>
<evidence type="ECO:0000256" key="2">
    <source>
        <dbReference type="ARBA" id="ARBA00022679"/>
    </source>
</evidence>
<dbReference type="OMA" id="NWRFRSR"/>
<dbReference type="PROSITE" id="PS00107">
    <property type="entry name" value="PROTEIN_KINASE_ATP"/>
    <property type="match status" value="1"/>
</dbReference>
<protein>
    <submittedName>
        <fullName evidence="8">Protein kinase domain-containing protein</fullName>
    </submittedName>
</protein>
<name>T1HGV8_RHOPR</name>
<dbReference type="EMBL" id="ACPB03021616">
    <property type="status" value="NOT_ANNOTATED_CDS"/>
    <property type="molecule type" value="Genomic_DNA"/>
</dbReference>
<dbReference type="Proteomes" id="UP000015103">
    <property type="component" value="Unassembled WGS sequence"/>
</dbReference>
<dbReference type="PANTHER" id="PTHR24346">
    <property type="entry name" value="MAP/MICROTUBULE AFFINITY-REGULATING KINASE"/>
    <property type="match status" value="1"/>
</dbReference>
<dbReference type="HOGENOM" id="CLU_000288_63_0_1"/>
<keyword evidence="1 6" id="KW-0723">Serine/threonine-protein kinase</keyword>
<evidence type="ECO:0000259" key="7">
    <source>
        <dbReference type="PROSITE" id="PS50011"/>
    </source>
</evidence>
<organism evidence="8 9">
    <name type="scientific">Rhodnius prolixus</name>
    <name type="common">Triatomid bug</name>
    <dbReference type="NCBI Taxonomy" id="13249"/>
    <lineage>
        <taxon>Eukaryota</taxon>
        <taxon>Metazoa</taxon>
        <taxon>Ecdysozoa</taxon>
        <taxon>Arthropoda</taxon>
        <taxon>Hexapoda</taxon>
        <taxon>Insecta</taxon>
        <taxon>Pterygota</taxon>
        <taxon>Neoptera</taxon>
        <taxon>Paraneoptera</taxon>
        <taxon>Hemiptera</taxon>
        <taxon>Heteroptera</taxon>
        <taxon>Panheteroptera</taxon>
        <taxon>Cimicomorpha</taxon>
        <taxon>Reduviidae</taxon>
        <taxon>Triatominae</taxon>
        <taxon>Rhodnius</taxon>
    </lineage>
</organism>
<dbReference type="AlphaFoldDB" id="T1HGV8"/>
<reference evidence="8" key="1">
    <citation type="submission" date="2015-05" db="UniProtKB">
        <authorList>
            <consortium name="EnsemblMetazoa"/>
        </authorList>
    </citation>
    <scope>IDENTIFICATION</scope>
</reference>
<dbReference type="GO" id="GO:0005524">
    <property type="term" value="F:ATP binding"/>
    <property type="evidence" value="ECO:0007669"/>
    <property type="project" value="UniProtKB-UniRule"/>
</dbReference>
<dbReference type="FunFam" id="1.10.510.10:FF:000571">
    <property type="entry name" value="Maternal embryonic leucine zipper kinase"/>
    <property type="match status" value="1"/>
</dbReference>
<evidence type="ECO:0000256" key="1">
    <source>
        <dbReference type="ARBA" id="ARBA00022527"/>
    </source>
</evidence>
<dbReference type="InterPro" id="IPR008271">
    <property type="entry name" value="Ser/Thr_kinase_AS"/>
</dbReference>
<dbReference type="GO" id="GO:0035556">
    <property type="term" value="P:intracellular signal transduction"/>
    <property type="evidence" value="ECO:0007669"/>
    <property type="project" value="TreeGrafter"/>
</dbReference>
<evidence type="ECO:0000256" key="5">
    <source>
        <dbReference type="ARBA" id="ARBA00022840"/>
    </source>
</evidence>
<evidence type="ECO:0000256" key="4">
    <source>
        <dbReference type="ARBA" id="ARBA00022777"/>
    </source>
</evidence>
<accession>T1HGV8</accession>
<dbReference type="InterPro" id="IPR000719">
    <property type="entry name" value="Prot_kinase_dom"/>
</dbReference>
<dbReference type="STRING" id="13249.T1HGV8"/>
<dbReference type="GO" id="GO:0050321">
    <property type="term" value="F:tau-protein kinase activity"/>
    <property type="evidence" value="ECO:0007669"/>
    <property type="project" value="TreeGrafter"/>
</dbReference>
<dbReference type="PROSITE" id="PS00108">
    <property type="entry name" value="PROTEIN_KINASE_ST"/>
    <property type="match status" value="1"/>
</dbReference>
<dbReference type="SMART" id="SM00220">
    <property type="entry name" value="S_TKc"/>
    <property type="match status" value="1"/>
</dbReference>
<dbReference type="InterPro" id="IPR011009">
    <property type="entry name" value="Kinase-like_dom_sf"/>
</dbReference>
<evidence type="ECO:0000256" key="6">
    <source>
        <dbReference type="RuleBase" id="RU000304"/>
    </source>
</evidence>
<dbReference type="GO" id="GO:0005737">
    <property type="term" value="C:cytoplasm"/>
    <property type="evidence" value="ECO:0007669"/>
    <property type="project" value="TreeGrafter"/>
</dbReference>
<dbReference type="PANTHER" id="PTHR24346:SF82">
    <property type="entry name" value="KP78A-RELATED"/>
    <property type="match status" value="1"/>
</dbReference>
<evidence type="ECO:0000313" key="9">
    <source>
        <dbReference type="Proteomes" id="UP000015103"/>
    </source>
</evidence>
<dbReference type="PROSITE" id="PS50011">
    <property type="entry name" value="PROTEIN_KINASE_DOM"/>
    <property type="match status" value="1"/>
</dbReference>
<keyword evidence="9" id="KW-1185">Reference proteome</keyword>
<dbReference type="EnsemblMetazoa" id="RPRC003281-RA">
    <property type="protein sequence ID" value="RPRC003281-PA"/>
    <property type="gene ID" value="RPRC003281"/>
</dbReference>
<comment type="similarity">
    <text evidence="6">Belongs to the protein kinase superfamily.</text>
</comment>
<evidence type="ECO:0000313" key="8">
    <source>
        <dbReference type="EnsemblMetazoa" id="RPRC003281-PA"/>
    </source>
</evidence>
<keyword evidence="4" id="KW-0418">Kinase</keyword>
<keyword evidence="2" id="KW-0808">Transferase</keyword>
<keyword evidence="5 6" id="KW-0067">ATP-binding</keyword>
<dbReference type="InterPro" id="IPR017441">
    <property type="entry name" value="Protein_kinase_ATP_BS"/>
</dbReference>
<dbReference type="VEuPathDB" id="VectorBase:RPRC003281"/>